<gene>
    <name evidence="1" type="ORF">CEXT_509001</name>
</gene>
<dbReference type="AlphaFoldDB" id="A0AAV4QT31"/>
<name>A0AAV4QT31_CAEEX</name>
<evidence type="ECO:0000313" key="1">
    <source>
        <dbReference type="EMBL" id="GIY12808.1"/>
    </source>
</evidence>
<sequence length="183" mass="19731">MKNKTVRFDGWNVEQSIQTKEAAFDMRSKSKASVSTLAVNATKLSQKNGRSVGLLLVDGWPPQPDVGRTSTGPTPSLQLPLSGTMLHGIGVEARSRITVKSEAEAESLRVALFVRQISFVTVNHDGATACNLFTPGFGSVDSREIASEKNRLMVGKQAAANNRTLVNMSTHNASDNAEKNIDF</sequence>
<protein>
    <submittedName>
        <fullName evidence="1">Uncharacterized protein</fullName>
    </submittedName>
</protein>
<keyword evidence="2" id="KW-1185">Reference proteome</keyword>
<organism evidence="1 2">
    <name type="scientific">Caerostris extrusa</name>
    <name type="common">Bark spider</name>
    <name type="synonym">Caerostris bankana</name>
    <dbReference type="NCBI Taxonomy" id="172846"/>
    <lineage>
        <taxon>Eukaryota</taxon>
        <taxon>Metazoa</taxon>
        <taxon>Ecdysozoa</taxon>
        <taxon>Arthropoda</taxon>
        <taxon>Chelicerata</taxon>
        <taxon>Arachnida</taxon>
        <taxon>Araneae</taxon>
        <taxon>Araneomorphae</taxon>
        <taxon>Entelegynae</taxon>
        <taxon>Araneoidea</taxon>
        <taxon>Araneidae</taxon>
        <taxon>Caerostris</taxon>
    </lineage>
</organism>
<accession>A0AAV4QT31</accession>
<dbReference type="Proteomes" id="UP001054945">
    <property type="component" value="Unassembled WGS sequence"/>
</dbReference>
<comment type="caution">
    <text evidence="1">The sequence shown here is derived from an EMBL/GenBank/DDBJ whole genome shotgun (WGS) entry which is preliminary data.</text>
</comment>
<reference evidence="1 2" key="1">
    <citation type="submission" date="2021-06" db="EMBL/GenBank/DDBJ databases">
        <title>Caerostris extrusa draft genome.</title>
        <authorList>
            <person name="Kono N."/>
            <person name="Arakawa K."/>
        </authorList>
    </citation>
    <scope>NUCLEOTIDE SEQUENCE [LARGE SCALE GENOMIC DNA]</scope>
</reference>
<evidence type="ECO:0000313" key="2">
    <source>
        <dbReference type="Proteomes" id="UP001054945"/>
    </source>
</evidence>
<dbReference type="EMBL" id="BPLR01006855">
    <property type="protein sequence ID" value="GIY12808.1"/>
    <property type="molecule type" value="Genomic_DNA"/>
</dbReference>
<proteinExistence type="predicted"/>